<dbReference type="PROSITE" id="PS50928">
    <property type="entry name" value="ABC_TM1"/>
    <property type="match status" value="1"/>
</dbReference>
<dbReference type="AlphaFoldDB" id="A0ABD5RWP1"/>
<keyword evidence="6 7" id="KW-0472">Membrane</keyword>
<evidence type="ECO:0000256" key="6">
    <source>
        <dbReference type="ARBA" id="ARBA00023136"/>
    </source>
</evidence>
<keyword evidence="4 7" id="KW-0812">Transmembrane</keyword>
<evidence type="ECO:0000256" key="3">
    <source>
        <dbReference type="ARBA" id="ARBA00022475"/>
    </source>
</evidence>
<dbReference type="SUPFAM" id="SSF161098">
    <property type="entry name" value="MetI-like"/>
    <property type="match status" value="1"/>
</dbReference>
<dbReference type="Proteomes" id="UP001596328">
    <property type="component" value="Unassembled WGS sequence"/>
</dbReference>
<comment type="subcellular location">
    <subcellularLocation>
        <location evidence="1 7">Cell membrane</location>
        <topology evidence="1 7">Multi-pass membrane protein</topology>
    </subcellularLocation>
</comment>
<feature type="transmembrane region" description="Helical" evidence="7">
    <location>
        <begin position="29"/>
        <end position="50"/>
    </location>
</feature>
<dbReference type="InterPro" id="IPR035906">
    <property type="entry name" value="MetI-like_sf"/>
</dbReference>
<evidence type="ECO:0000256" key="1">
    <source>
        <dbReference type="ARBA" id="ARBA00004651"/>
    </source>
</evidence>
<dbReference type="Gene3D" id="1.10.3720.10">
    <property type="entry name" value="MetI-like"/>
    <property type="match status" value="1"/>
</dbReference>
<evidence type="ECO:0000256" key="7">
    <source>
        <dbReference type="RuleBase" id="RU363032"/>
    </source>
</evidence>
<evidence type="ECO:0000313" key="9">
    <source>
        <dbReference type="EMBL" id="MFC6723818.1"/>
    </source>
</evidence>
<name>A0ABD5RWP1_9EURY</name>
<dbReference type="PANTHER" id="PTHR32243">
    <property type="entry name" value="MALTOSE TRANSPORT SYSTEM PERMEASE-RELATED"/>
    <property type="match status" value="1"/>
</dbReference>
<keyword evidence="10" id="KW-1185">Reference proteome</keyword>
<dbReference type="EMBL" id="JBHSWU010000052">
    <property type="protein sequence ID" value="MFC6723818.1"/>
    <property type="molecule type" value="Genomic_DNA"/>
</dbReference>
<proteinExistence type="inferred from homology"/>
<keyword evidence="5 7" id="KW-1133">Transmembrane helix</keyword>
<evidence type="ECO:0000256" key="2">
    <source>
        <dbReference type="ARBA" id="ARBA00022448"/>
    </source>
</evidence>
<keyword evidence="3" id="KW-1003">Cell membrane</keyword>
<comment type="caution">
    <text evidence="9">The sequence shown here is derived from an EMBL/GenBank/DDBJ whole genome shotgun (WGS) entry which is preliminary data.</text>
</comment>
<keyword evidence="2 7" id="KW-0813">Transport</keyword>
<evidence type="ECO:0000313" key="10">
    <source>
        <dbReference type="Proteomes" id="UP001596328"/>
    </source>
</evidence>
<dbReference type="GO" id="GO:0005886">
    <property type="term" value="C:plasma membrane"/>
    <property type="evidence" value="ECO:0007669"/>
    <property type="project" value="UniProtKB-SubCell"/>
</dbReference>
<feature type="transmembrane region" description="Helical" evidence="7">
    <location>
        <begin position="127"/>
        <end position="148"/>
    </location>
</feature>
<dbReference type="PANTHER" id="PTHR32243:SF18">
    <property type="entry name" value="INNER MEMBRANE ABC TRANSPORTER PERMEASE PROTEIN YCJP"/>
    <property type="match status" value="1"/>
</dbReference>
<dbReference type="CDD" id="cd06261">
    <property type="entry name" value="TM_PBP2"/>
    <property type="match status" value="1"/>
</dbReference>
<dbReference type="Pfam" id="PF00528">
    <property type="entry name" value="BPD_transp_1"/>
    <property type="match status" value="1"/>
</dbReference>
<accession>A0ABD5RWP1</accession>
<feature type="transmembrane region" description="Helical" evidence="7">
    <location>
        <begin position="154"/>
        <end position="177"/>
    </location>
</feature>
<feature type="transmembrane region" description="Helical" evidence="7">
    <location>
        <begin position="93"/>
        <end position="115"/>
    </location>
</feature>
<evidence type="ECO:0000259" key="8">
    <source>
        <dbReference type="PROSITE" id="PS50928"/>
    </source>
</evidence>
<feature type="domain" description="ABC transmembrane type-1" evidence="8">
    <location>
        <begin position="89"/>
        <end position="280"/>
    </location>
</feature>
<feature type="transmembrane region" description="Helical" evidence="7">
    <location>
        <begin position="215"/>
        <end position="237"/>
    </location>
</feature>
<sequence length="293" mass="32972">MSGAESPRGSPIDYWQQLPYQTRERVYNWLLNLLLAGGLVLLMFPIYWMIATSILPSNELFSIPTPLLPTEPTVSTYAAVFDSDIMLWYRNTVLLSAGVVTLSTVAATFAGYGLARLDIPYKKTFARVILFGYMFPPILLSIPMYILWRQVGLLNSLLGVTIAQTATTLPFAIWLMWQFFQTVPYSLEESARMSGCTSFQAFYDIALPLAKPGMIAVAIFSFAIAWGSFTIPSILLSDSSKYVLTLGLYSFTQQESVLWGQIMAASTLMVLPTFFFVYYLQKYILRGFQTSRL</sequence>
<dbReference type="InterPro" id="IPR000515">
    <property type="entry name" value="MetI-like"/>
</dbReference>
<organism evidence="9 10">
    <name type="scientific">Halobium palmae</name>
    <dbReference type="NCBI Taxonomy" id="1776492"/>
    <lineage>
        <taxon>Archaea</taxon>
        <taxon>Methanobacteriati</taxon>
        <taxon>Methanobacteriota</taxon>
        <taxon>Stenosarchaea group</taxon>
        <taxon>Halobacteria</taxon>
        <taxon>Halobacteriales</taxon>
        <taxon>Haloferacaceae</taxon>
        <taxon>Halobium</taxon>
    </lineage>
</organism>
<comment type="similarity">
    <text evidence="7">Belongs to the binding-protein-dependent transport system permease family.</text>
</comment>
<reference evidence="9 10" key="1">
    <citation type="journal article" date="2019" name="Int. J. Syst. Evol. Microbiol.">
        <title>The Global Catalogue of Microorganisms (GCM) 10K type strain sequencing project: providing services to taxonomists for standard genome sequencing and annotation.</title>
        <authorList>
            <consortium name="The Broad Institute Genomics Platform"/>
            <consortium name="The Broad Institute Genome Sequencing Center for Infectious Disease"/>
            <person name="Wu L."/>
            <person name="Ma J."/>
        </authorList>
    </citation>
    <scope>NUCLEOTIDE SEQUENCE [LARGE SCALE GENOMIC DNA]</scope>
    <source>
        <strain evidence="9 10">NBRC 111368</strain>
    </source>
</reference>
<evidence type="ECO:0000256" key="4">
    <source>
        <dbReference type="ARBA" id="ARBA00022692"/>
    </source>
</evidence>
<gene>
    <name evidence="9" type="ORF">ACFQE1_05385</name>
</gene>
<protein>
    <submittedName>
        <fullName evidence="9">Carbohydrate ABC transporter permease</fullName>
    </submittedName>
</protein>
<dbReference type="InterPro" id="IPR050901">
    <property type="entry name" value="BP-dep_ABC_trans_perm"/>
</dbReference>
<evidence type="ECO:0000256" key="5">
    <source>
        <dbReference type="ARBA" id="ARBA00022989"/>
    </source>
</evidence>
<feature type="transmembrane region" description="Helical" evidence="7">
    <location>
        <begin position="257"/>
        <end position="280"/>
    </location>
</feature>